<sequence>MAIIELGAVGASTLQAAVLSGARRIFVVEAAQWKRERAAEFGAAEVYPDIGLEQINDAYAELLGGHDLRGIIRYTDADR</sequence>
<dbReference type="InterPro" id="IPR036291">
    <property type="entry name" value="NAD(P)-bd_dom_sf"/>
</dbReference>
<comment type="caution">
    <text evidence="1">The sequence shown here is derived from an EMBL/GenBank/DDBJ whole genome shotgun (WGS) entry which is preliminary data.</text>
</comment>
<dbReference type="Proteomes" id="UP001595696">
    <property type="component" value="Unassembled WGS sequence"/>
</dbReference>
<dbReference type="SUPFAM" id="SSF51735">
    <property type="entry name" value="NAD(P)-binding Rossmann-fold domains"/>
    <property type="match status" value="1"/>
</dbReference>
<dbReference type="RefSeq" id="WP_378610512.1">
    <property type="nucleotide sequence ID" value="NZ_JBHSAX010000003.1"/>
</dbReference>
<gene>
    <name evidence="1" type="ORF">ACFO0B_01910</name>
</gene>
<reference evidence="2" key="1">
    <citation type="journal article" date="2019" name="Int. J. Syst. Evol. Microbiol.">
        <title>The Global Catalogue of Microorganisms (GCM) 10K type strain sequencing project: providing services to taxonomists for standard genome sequencing and annotation.</title>
        <authorList>
            <consortium name="The Broad Institute Genomics Platform"/>
            <consortium name="The Broad Institute Genome Sequencing Center for Infectious Disease"/>
            <person name="Wu L."/>
            <person name="Ma J."/>
        </authorList>
    </citation>
    <scope>NUCLEOTIDE SEQUENCE [LARGE SCALE GENOMIC DNA]</scope>
    <source>
        <strain evidence="2">CGMCC 4.7330</strain>
    </source>
</reference>
<evidence type="ECO:0000313" key="1">
    <source>
        <dbReference type="EMBL" id="MFC3960739.1"/>
    </source>
</evidence>
<name>A0ABV8DM32_9NOCA</name>
<evidence type="ECO:0000313" key="2">
    <source>
        <dbReference type="Proteomes" id="UP001595696"/>
    </source>
</evidence>
<dbReference type="EMBL" id="JBHSAX010000003">
    <property type="protein sequence ID" value="MFC3960739.1"/>
    <property type="molecule type" value="Genomic_DNA"/>
</dbReference>
<dbReference type="Gene3D" id="3.40.50.720">
    <property type="entry name" value="NAD(P)-binding Rossmann-like Domain"/>
    <property type="match status" value="1"/>
</dbReference>
<accession>A0ABV8DM32</accession>
<proteinExistence type="predicted"/>
<evidence type="ECO:0008006" key="3">
    <source>
        <dbReference type="Google" id="ProtNLM"/>
    </source>
</evidence>
<organism evidence="1 2">
    <name type="scientific">Nocardia jiangsuensis</name>
    <dbReference type="NCBI Taxonomy" id="1691563"/>
    <lineage>
        <taxon>Bacteria</taxon>
        <taxon>Bacillati</taxon>
        <taxon>Actinomycetota</taxon>
        <taxon>Actinomycetes</taxon>
        <taxon>Mycobacteriales</taxon>
        <taxon>Nocardiaceae</taxon>
        <taxon>Nocardia</taxon>
    </lineage>
</organism>
<keyword evidence="2" id="KW-1185">Reference proteome</keyword>
<protein>
    <recommendedName>
        <fullName evidence="3">Zinc-binding dehydrogenase</fullName>
    </recommendedName>
</protein>